<feature type="region of interest" description="Disordered" evidence="1">
    <location>
        <begin position="114"/>
        <end position="176"/>
    </location>
</feature>
<evidence type="ECO:0000313" key="3">
    <source>
        <dbReference type="Proteomes" id="UP000734854"/>
    </source>
</evidence>
<feature type="compositionally biased region" description="Basic residues" evidence="1">
    <location>
        <begin position="152"/>
        <end position="161"/>
    </location>
</feature>
<dbReference type="PANTHER" id="PTHR28674:SF1">
    <property type="entry name" value="NOP PROTEIN CHAPERONE 1"/>
    <property type="match status" value="1"/>
</dbReference>
<dbReference type="AlphaFoldDB" id="A0A8J5LPI0"/>
<name>A0A8J5LPI0_ZINOF</name>
<reference evidence="2 3" key="1">
    <citation type="submission" date="2020-08" db="EMBL/GenBank/DDBJ databases">
        <title>Plant Genome Project.</title>
        <authorList>
            <person name="Zhang R.-G."/>
        </authorList>
    </citation>
    <scope>NUCLEOTIDE SEQUENCE [LARGE SCALE GENOMIC DNA]</scope>
    <source>
        <tissue evidence="2">Rhizome</tissue>
    </source>
</reference>
<keyword evidence="3" id="KW-1185">Reference proteome</keyword>
<dbReference type="GO" id="GO:0062064">
    <property type="term" value="F:box C/D methylation guide snoRNP complex binding"/>
    <property type="evidence" value="ECO:0007669"/>
    <property type="project" value="TreeGrafter"/>
</dbReference>
<evidence type="ECO:0000313" key="2">
    <source>
        <dbReference type="EMBL" id="KAG6528500.1"/>
    </source>
</evidence>
<evidence type="ECO:0000256" key="1">
    <source>
        <dbReference type="SAM" id="MobiDB-lite"/>
    </source>
</evidence>
<comment type="caution">
    <text evidence="2">The sequence shown here is derived from an EMBL/GenBank/DDBJ whole genome shotgun (WGS) entry which is preliminary data.</text>
</comment>
<gene>
    <name evidence="2" type="ORF">ZIOFF_010675</name>
</gene>
<dbReference type="PANTHER" id="PTHR28674">
    <property type="entry name" value="SIMILAR TO DNA SEGMENT, CHR 10, WAYNE STATE UNIVERSITY 102,-EXPRESSED"/>
    <property type="match status" value="1"/>
</dbReference>
<dbReference type="Pfam" id="PF15370">
    <property type="entry name" value="NOPCHAP1"/>
    <property type="match status" value="1"/>
</dbReference>
<proteinExistence type="predicted"/>
<protein>
    <submittedName>
        <fullName evidence="2">Uncharacterized protein</fullName>
    </submittedName>
</protein>
<dbReference type="GO" id="GO:0000492">
    <property type="term" value="P:box C/D snoRNP assembly"/>
    <property type="evidence" value="ECO:0007669"/>
    <property type="project" value="InterPro"/>
</dbReference>
<dbReference type="Proteomes" id="UP000734854">
    <property type="component" value="Unassembled WGS sequence"/>
</dbReference>
<dbReference type="OrthoDB" id="1112980at2759"/>
<sequence>MAAESSRELLDQPSAPPLLRRLLVSGTTHKRGRTAKAAKGAAAAAAPRSQVMDKVKDFLGVIAKANDKLELDVRERSRADYDVEVLSGNEKTYIEMDLLLGVADLHDDEAVAAAEAAMSGATPPSLPAASDASSDTGDGSSDEKEASSGSEKKRKQNKRPKIVVLDPSDASSMQMQ</sequence>
<dbReference type="EMBL" id="JACMSC010000003">
    <property type="protein sequence ID" value="KAG6528500.1"/>
    <property type="molecule type" value="Genomic_DNA"/>
</dbReference>
<accession>A0A8J5LPI0</accession>
<feature type="compositionally biased region" description="Low complexity" evidence="1">
    <location>
        <begin position="114"/>
        <end position="139"/>
    </location>
</feature>
<organism evidence="2 3">
    <name type="scientific">Zingiber officinale</name>
    <name type="common">Ginger</name>
    <name type="synonym">Amomum zingiber</name>
    <dbReference type="NCBI Taxonomy" id="94328"/>
    <lineage>
        <taxon>Eukaryota</taxon>
        <taxon>Viridiplantae</taxon>
        <taxon>Streptophyta</taxon>
        <taxon>Embryophyta</taxon>
        <taxon>Tracheophyta</taxon>
        <taxon>Spermatophyta</taxon>
        <taxon>Magnoliopsida</taxon>
        <taxon>Liliopsida</taxon>
        <taxon>Zingiberales</taxon>
        <taxon>Zingiberaceae</taxon>
        <taxon>Zingiber</taxon>
    </lineage>
</organism>
<dbReference type="InterPro" id="IPR027921">
    <property type="entry name" value="NOPCHAP1"/>
</dbReference>